<dbReference type="AlphaFoldDB" id="A0A0E9X979"/>
<reference evidence="1" key="1">
    <citation type="submission" date="2014-11" db="EMBL/GenBank/DDBJ databases">
        <authorList>
            <person name="Amaro Gonzalez C."/>
        </authorList>
    </citation>
    <scope>NUCLEOTIDE SEQUENCE</scope>
</reference>
<name>A0A0E9X979_ANGAN</name>
<evidence type="ECO:0000313" key="1">
    <source>
        <dbReference type="EMBL" id="JAH99011.1"/>
    </source>
</evidence>
<organism evidence="1">
    <name type="scientific">Anguilla anguilla</name>
    <name type="common">European freshwater eel</name>
    <name type="synonym">Muraena anguilla</name>
    <dbReference type="NCBI Taxonomy" id="7936"/>
    <lineage>
        <taxon>Eukaryota</taxon>
        <taxon>Metazoa</taxon>
        <taxon>Chordata</taxon>
        <taxon>Craniata</taxon>
        <taxon>Vertebrata</taxon>
        <taxon>Euteleostomi</taxon>
        <taxon>Actinopterygii</taxon>
        <taxon>Neopterygii</taxon>
        <taxon>Teleostei</taxon>
        <taxon>Anguilliformes</taxon>
        <taxon>Anguillidae</taxon>
        <taxon>Anguilla</taxon>
    </lineage>
</organism>
<protein>
    <submittedName>
        <fullName evidence="1">Uncharacterized protein</fullName>
    </submittedName>
</protein>
<accession>A0A0E9X979</accession>
<dbReference type="EMBL" id="GBXM01009566">
    <property type="protein sequence ID" value="JAH99011.1"/>
    <property type="molecule type" value="Transcribed_RNA"/>
</dbReference>
<proteinExistence type="predicted"/>
<sequence length="106" mass="12000">MILTEDMGLARKFPTSSGQILFFKEKCFNNLISINETKLKVVRSASRLNDWWAWWNRAGHTLDRTICVWINSPIHLNSSGPKSNTGKGATSPMSHLVSFYRNSSVV</sequence>
<reference evidence="1" key="2">
    <citation type="journal article" date="2015" name="Fish Shellfish Immunol.">
        <title>Early steps in the European eel (Anguilla anguilla)-Vibrio vulnificus interaction in the gills: Role of the RtxA13 toxin.</title>
        <authorList>
            <person name="Callol A."/>
            <person name="Pajuelo D."/>
            <person name="Ebbesson L."/>
            <person name="Teles M."/>
            <person name="MacKenzie S."/>
            <person name="Amaro C."/>
        </authorList>
    </citation>
    <scope>NUCLEOTIDE SEQUENCE</scope>
</reference>